<name>A0A7R9U8L9_9STRA</name>
<accession>A0A7R9U8L9</accession>
<feature type="repeat" description="ANK" evidence="3">
    <location>
        <begin position="77"/>
        <end position="111"/>
    </location>
</feature>
<dbReference type="SMART" id="SM00248">
    <property type="entry name" value="ANK"/>
    <property type="match status" value="3"/>
</dbReference>
<evidence type="ECO:0000313" key="4">
    <source>
        <dbReference type="EMBL" id="CAD8256489.1"/>
    </source>
</evidence>
<protein>
    <submittedName>
        <fullName evidence="4">Uncharacterized protein</fullName>
    </submittedName>
</protein>
<keyword evidence="1" id="KW-0677">Repeat</keyword>
<reference evidence="4" key="1">
    <citation type="submission" date="2021-01" db="EMBL/GenBank/DDBJ databases">
        <authorList>
            <person name="Corre E."/>
            <person name="Pelletier E."/>
            <person name="Niang G."/>
            <person name="Scheremetjew M."/>
            <person name="Finn R."/>
            <person name="Kale V."/>
            <person name="Holt S."/>
            <person name="Cochrane G."/>
            <person name="Meng A."/>
            <person name="Brown T."/>
            <person name="Cohen L."/>
        </authorList>
    </citation>
    <scope>NUCLEOTIDE SEQUENCE</scope>
    <source>
        <strain evidence="4">CCMP2078</strain>
    </source>
</reference>
<dbReference type="PROSITE" id="PS50297">
    <property type="entry name" value="ANK_REP_REGION"/>
    <property type="match status" value="1"/>
</dbReference>
<proteinExistence type="predicted"/>
<dbReference type="PROSITE" id="PS50088">
    <property type="entry name" value="ANK_REPEAT"/>
    <property type="match status" value="1"/>
</dbReference>
<sequence>MSGELLRSNALFGEVEKMKALLVGGANPCSVDEAGLNPLHLAVWNGKTEATLLLLANPIGSNEDGIKVSCVNAVSREGWTPLHLCAWDGMNAQAICRFLLLAGANKEAQDAGGRRPLDLALEEGNDAAVSVLQTLQVGKRDRKDFKKEVLANFCVVKRRRHRDLSGVFVPEPFPARPLPPFRTLVREHGPCREDLVPLPPRLQMPEHRLYYHVQKHYHDRRSAGALRQIVSATDQLHIAAERQKQIVDEQSKIMD</sequence>
<evidence type="ECO:0000256" key="2">
    <source>
        <dbReference type="ARBA" id="ARBA00023043"/>
    </source>
</evidence>
<dbReference type="InterPro" id="IPR002110">
    <property type="entry name" value="Ankyrin_rpt"/>
</dbReference>
<organism evidence="4">
    <name type="scientific">Pinguiococcus pyrenoidosus</name>
    <dbReference type="NCBI Taxonomy" id="172671"/>
    <lineage>
        <taxon>Eukaryota</taxon>
        <taxon>Sar</taxon>
        <taxon>Stramenopiles</taxon>
        <taxon>Ochrophyta</taxon>
        <taxon>Pinguiophyceae</taxon>
        <taxon>Pinguiochrysidales</taxon>
        <taxon>Pinguiochrysidaceae</taxon>
        <taxon>Pinguiococcus</taxon>
    </lineage>
</organism>
<gene>
    <name evidence="4" type="ORF">PPYR1160_LOCUS5981</name>
</gene>
<evidence type="ECO:0000256" key="1">
    <source>
        <dbReference type="ARBA" id="ARBA00022737"/>
    </source>
</evidence>
<dbReference type="EMBL" id="HBEA01007786">
    <property type="protein sequence ID" value="CAD8256489.1"/>
    <property type="molecule type" value="Transcribed_RNA"/>
</dbReference>
<evidence type="ECO:0000256" key="3">
    <source>
        <dbReference type="PROSITE-ProRule" id="PRU00023"/>
    </source>
</evidence>
<dbReference type="AlphaFoldDB" id="A0A7R9U8L9"/>
<keyword evidence="2 3" id="KW-0040">ANK repeat</keyword>
<dbReference type="InterPro" id="IPR036770">
    <property type="entry name" value="Ankyrin_rpt-contain_sf"/>
</dbReference>
<dbReference type="InterPro" id="IPR050776">
    <property type="entry name" value="Ank_Repeat/CDKN_Inhibitor"/>
</dbReference>
<dbReference type="PANTHER" id="PTHR24201">
    <property type="entry name" value="ANK_REP_REGION DOMAIN-CONTAINING PROTEIN"/>
    <property type="match status" value="1"/>
</dbReference>
<dbReference type="Gene3D" id="1.25.40.20">
    <property type="entry name" value="Ankyrin repeat-containing domain"/>
    <property type="match status" value="1"/>
</dbReference>
<dbReference type="SUPFAM" id="SSF48403">
    <property type="entry name" value="Ankyrin repeat"/>
    <property type="match status" value="1"/>
</dbReference>
<dbReference type="Pfam" id="PF12796">
    <property type="entry name" value="Ank_2"/>
    <property type="match status" value="1"/>
</dbReference>
<dbReference type="PANTHER" id="PTHR24201:SF15">
    <property type="entry name" value="ANKYRIN REPEAT DOMAIN-CONTAINING PROTEIN 66"/>
    <property type="match status" value="1"/>
</dbReference>